<dbReference type="Gene3D" id="3.40.50.10320">
    <property type="entry name" value="LmbE-like"/>
    <property type="match status" value="1"/>
</dbReference>
<dbReference type="InterPro" id="IPR003737">
    <property type="entry name" value="GlcNAc_PI_deacetylase-related"/>
</dbReference>
<dbReference type="KEGG" id="adin:H7849_06070"/>
<dbReference type="Pfam" id="PF02585">
    <property type="entry name" value="PIG-L"/>
    <property type="match status" value="1"/>
</dbReference>
<dbReference type="Proteomes" id="UP000515312">
    <property type="component" value="Chromosome"/>
</dbReference>
<organism evidence="1 2">
    <name type="scientific">Alloacidobacterium dinghuense</name>
    <dbReference type="NCBI Taxonomy" id="2763107"/>
    <lineage>
        <taxon>Bacteria</taxon>
        <taxon>Pseudomonadati</taxon>
        <taxon>Acidobacteriota</taxon>
        <taxon>Terriglobia</taxon>
        <taxon>Terriglobales</taxon>
        <taxon>Acidobacteriaceae</taxon>
        <taxon>Alloacidobacterium</taxon>
    </lineage>
</organism>
<dbReference type="SUPFAM" id="SSF102588">
    <property type="entry name" value="LmbE-like"/>
    <property type="match status" value="1"/>
</dbReference>
<reference evidence="1 2" key="1">
    <citation type="submission" date="2020-08" db="EMBL/GenBank/DDBJ databases">
        <title>Edaphobacter telluris sp. nov. and Acidobacterium dinghuensis sp. nov., two acidobacteria isolated from forest soil.</title>
        <authorList>
            <person name="Fu J."/>
            <person name="Qiu L."/>
        </authorList>
    </citation>
    <scope>NUCLEOTIDE SEQUENCE [LARGE SCALE GENOMIC DNA]</scope>
    <source>
        <strain evidence="1">4Y35</strain>
    </source>
</reference>
<dbReference type="AlphaFoldDB" id="A0A7G8BLU1"/>
<evidence type="ECO:0000313" key="2">
    <source>
        <dbReference type="Proteomes" id="UP000515312"/>
    </source>
</evidence>
<dbReference type="RefSeq" id="WP_186744992.1">
    <property type="nucleotide sequence ID" value="NZ_CP060394.1"/>
</dbReference>
<dbReference type="PANTHER" id="PTHR12993:SF30">
    <property type="entry name" value="N-ACETYL-ALPHA-D-GLUCOSAMINYL L-MALATE DEACETYLASE 1"/>
    <property type="match status" value="1"/>
</dbReference>
<name>A0A7G8BLU1_9BACT</name>
<dbReference type="GO" id="GO:0016811">
    <property type="term" value="F:hydrolase activity, acting on carbon-nitrogen (but not peptide) bonds, in linear amides"/>
    <property type="evidence" value="ECO:0007669"/>
    <property type="project" value="TreeGrafter"/>
</dbReference>
<gene>
    <name evidence="1" type="ORF">H7849_06070</name>
</gene>
<dbReference type="InterPro" id="IPR024078">
    <property type="entry name" value="LmbE-like_dom_sf"/>
</dbReference>
<dbReference type="EMBL" id="CP060394">
    <property type="protein sequence ID" value="QNI33511.1"/>
    <property type="molecule type" value="Genomic_DNA"/>
</dbReference>
<dbReference type="PANTHER" id="PTHR12993">
    <property type="entry name" value="N-ACETYLGLUCOSAMINYL-PHOSPHATIDYLINOSITOL DE-N-ACETYLASE-RELATED"/>
    <property type="match status" value="1"/>
</dbReference>
<evidence type="ECO:0000313" key="1">
    <source>
        <dbReference type="EMBL" id="QNI33511.1"/>
    </source>
</evidence>
<keyword evidence="2" id="KW-1185">Reference proteome</keyword>
<sequence length="217" mass="24941">MIKLNLDAKKDGPLNVLCLGAHSDDIEIGCGGTILRLIHEYPQVTFHWVVFSARGVRRLEAEHAAELFVGRQRLARLVLKEFPDGLLPYVGADVKAAFEDLKETGSPDLIFTHQPHDAHQDHRLLCELTWNTFRNHFILEYEIPKYDGDLGRPSFFCPLEVSQYQTKVRHLMEVFGSQRSKHWFQESTFEGLMRLRGMECNAPSGYAEAFYCRKAVF</sequence>
<accession>A0A7G8BLU1</accession>
<protein>
    <submittedName>
        <fullName evidence="1">PIG-L family deacetylase</fullName>
    </submittedName>
</protein>
<proteinExistence type="predicted"/>